<name>A0A1J1IW64_9DIPT</name>
<proteinExistence type="predicted"/>
<evidence type="ECO:0000313" key="1">
    <source>
        <dbReference type="EMBL" id="CRL03820.1"/>
    </source>
</evidence>
<sequence>MNDDESSRKSFLSKKTNFAFHANQGYLNVKKTSYVNRLAFSIQMINLKFCSCRFNTSENNLTPLPSRLKEH</sequence>
<accession>A0A1J1IW64</accession>
<reference evidence="1 2" key="1">
    <citation type="submission" date="2015-04" db="EMBL/GenBank/DDBJ databases">
        <authorList>
            <person name="Syromyatnikov M.Y."/>
            <person name="Popov V.N."/>
        </authorList>
    </citation>
    <scope>NUCLEOTIDE SEQUENCE [LARGE SCALE GENOMIC DNA]</scope>
</reference>
<evidence type="ECO:0000313" key="2">
    <source>
        <dbReference type="Proteomes" id="UP000183832"/>
    </source>
</evidence>
<keyword evidence="2" id="KW-1185">Reference proteome</keyword>
<protein>
    <submittedName>
        <fullName evidence="1">CLUMA_CG016718, isoform A</fullName>
    </submittedName>
</protein>
<dbReference type="AlphaFoldDB" id="A0A1J1IW64"/>
<organism evidence="1 2">
    <name type="scientific">Clunio marinus</name>
    <dbReference type="NCBI Taxonomy" id="568069"/>
    <lineage>
        <taxon>Eukaryota</taxon>
        <taxon>Metazoa</taxon>
        <taxon>Ecdysozoa</taxon>
        <taxon>Arthropoda</taxon>
        <taxon>Hexapoda</taxon>
        <taxon>Insecta</taxon>
        <taxon>Pterygota</taxon>
        <taxon>Neoptera</taxon>
        <taxon>Endopterygota</taxon>
        <taxon>Diptera</taxon>
        <taxon>Nematocera</taxon>
        <taxon>Chironomoidea</taxon>
        <taxon>Chironomidae</taxon>
        <taxon>Clunio</taxon>
    </lineage>
</organism>
<gene>
    <name evidence="1" type="ORF">CLUMA_CG016718</name>
</gene>
<dbReference type="Proteomes" id="UP000183832">
    <property type="component" value="Unassembled WGS sequence"/>
</dbReference>
<dbReference type="EMBL" id="CVRI01000059">
    <property type="protein sequence ID" value="CRL03820.1"/>
    <property type="molecule type" value="Genomic_DNA"/>
</dbReference>